<evidence type="ECO:0000313" key="3">
    <source>
        <dbReference type="EMBL" id="REG28720.1"/>
    </source>
</evidence>
<dbReference type="KEGG" id="age:AA314_03978"/>
<reference evidence="2 4" key="1">
    <citation type="submission" date="2015-05" db="EMBL/GenBank/DDBJ databases">
        <title>Genome assembly of Archangium gephyra DSM 2261.</title>
        <authorList>
            <person name="Sharma G."/>
            <person name="Subramanian S."/>
        </authorList>
    </citation>
    <scope>NUCLEOTIDE SEQUENCE [LARGE SCALE GENOMIC DNA]</scope>
    <source>
        <strain evidence="2 4">DSM 2261</strain>
    </source>
</reference>
<proteinExistence type="predicted"/>
<keyword evidence="5" id="KW-1185">Reference proteome</keyword>
<dbReference type="Proteomes" id="UP000035579">
    <property type="component" value="Chromosome"/>
</dbReference>
<evidence type="ECO:0000256" key="1">
    <source>
        <dbReference type="SAM" id="MobiDB-lite"/>
    </source>
</evidence>
<gene>
    <name evidence="2" type="ORF">AA314_03978</name>
    <name evidence="3" type="ORF">ATI61_108261</name>
</gene>
<dbReference type="InterPro" id="IPR029058">
    <property type="entry name" value="AB_hydrolase_fold"/>
</dbReference>
<dbReference type="RefSeq" id="WP_047856693.1">
    <property type="nucleotide sequence ID" value="NZ_CP011509.1"/>
</dbReference>
<sequence>MSQEDIPNIVVLVGGTVDPVNANPDSRSNSQAKPGAKHTAPPRIRYPTPVFQDIDAKDENWYWMTNKGFKQALQALRDKYNNLHVFTAHGWTGDNSVQARKGAGAYLANRLCGAMGEPAYYENKGKVHFHFIGHSHGGNVINELTRQAAKVWPAQWKIRSITYLSTPFFTQLHQVDSKVFHDDCTIINVTCKYDITQQVIADFSLHPMTGLLKAVGADELGHLLTDMVKDLGPSKDVAQSFFTSINPSILKEGSRWNELHTWKNLTDGLDWEDLKKLPAALKEDLKQLDIRVAFKKEEGIRFYSLVHTALSRLLDFFTKLRAAIHQLNQGITYEVHKSVHPSKKQTRQVLSSALAARFLRHLDLLEPGLVKTRAAFAKRLKEQRFPILCVAEDLYVTEFLKPLNDFLQVNPKTLSGPVLELVIQLLVEQVDVFDNTGTTPAPQLLGKMNSKKHHFPIVHVDVSTKDGYSKQKRDLAFDKFVARLKGIEKRLAGKKLGMANSKMDLVDLLLTLVAQMEPVRATVTHPKYTGYMHAAQAALGGIIAWKLTHAGTLIQAGLTRGKSLDLELQLIRLASIVDTYFSLLKGRSAGQLQPVGTQKPPVQGAANPELGSVPYFAMTAHSTSREDLYPEVKQALEKNLTTRRRR</sequence>
<protein>
    <submittedName>
        <fullName evidence="2">Uncharacterized protein</fullName>
    </submittedName>
</protein>
<dbReference type="EMBL" id="QUMU01000008">
    <property type="protein sequence ID" value="REG28720.1"/>
    <property type="molecule type" value="Genomic_DNA"/>
</dbReference>
<dbReference type="AlphaFoldDB" id="A0AAC8TDZ2"/>
<dbReference type="Proteomes" id="UP000256345">
    <property type="component" value="Unassembled WGS sequence"/>
</dbReference>
<name>A0AAC8TDZ2_9BACT</name>
<evidence type="ECO:0000313" key="5">
    <source>
        <dbReference type="Proteomes" id="UP000256345"/>
    </source>
</evidence>
<feature type="region of interest" description="Disordered" evidence="1">
    <location>
        <begin position="17"/>
        <end position="45"/>
    </location>
</feature>
<evidence type="ECO:0000313" key="4">
    <source>
        <dbReference type="Proteomes" id="UP000035579"/>
    </source>
</evidence>
<dbReference type="EMBL" id="CP011509">
    <property type="protein sequence ID" value="AKJ02352.1"/>
    <property type="molecule type" value="Genomic_DNA"/>
</dbReference>
<evidence type="ECO:0000313" key="2">
    <source>
        <dbReference type="EMBL" id="AKJ02352.1"/>
    </source>
</evidence>
<accession>A0AAC8TDZ2</accession>
<organism evidence="2 4">
    <name type="scientific">Archangium gephyra</name>
    <dbReference type="NCBI Taxonomy" id="48"/>
    <lineage>
        <taxon>Bacteria</taxon>
        <taxon>Pseudomonadati</taxon>
        <taxon>Myxococcota</taxon>
        <taxon>Myxococcia</taxon>
        <taxon>Myxococcales</taxon>
        <taxon>Cystobacterineae</taxon>
        <taxon>Archangiaceae</taxon>
        <taxon>Archangium</taxon>
    </lineage>
</organism>
<feature type="compositionally biased region" description="Polar residues" evidence="1">
    <location>
        <begin position="23"/>
        <end position="32"/>
    </location>
</feature>
<reference evidence="3 5" key="2">
    <citation type="submission" date="2018-08" db="EMBL/GenBank/DDBJ databases">
        <title>Genomic Encyclopedia of Archaeal and Bacterial Type Strains, Phase II (KMG-II): from individual species to whole genera.</title>
        <authorList>
            <person name="Goeker M."/>
        </authorList>
    </citation>
    <scope>NUCLEOTIDE SEQUENCE [LARGE SCALE GENOMIC DNA]</scope>
    <source>
        <strain evidence="3 5">DSM 2261</strain>
    </source>
</reference>
<dbReference type="Gene3D" id="3.40.50.1820">
    <property type="entry name" value="alpha/beta hydrolase"/>
    <property type="match status" value="1"/>
</dbReference>